<accession>A0AAW4YQX2</accession>
<sequence length="189" mass="21038">MDRDEAQSRQRERASLELEPADLAACRGIAEVHVEAWRHAYRDIVPAEYLAGLSVAEHEAMWRRSLAAGSPRLLVARSGDRVQGFIGFDASRDEGAGSQMGEIWVLYVRPDAQRLGVGRRLCREALATLFAEGFTCVTLWLIVGNDNAMRFYRAMGFQLEPGSRQSFTLGGATVWEERLAITPREALLA</sequence>
<dbReference type="Gene3D" id="3.40.630.30">
    <property type="match status" value="1"/>
</dbReference>
<dbReference type="EMBL" id="JABFTS010000001">
    <property type="protein sequence ID" value="MCE8050460.1"/>
    <property type="molecule type" value="Genomic_DNA"/>
</dbReference>
<dbReference type="CDD" id="cd04301">
    <property type="entry name" value="NAT_SF"/>
    <property type="match status" value="1"/>
</dbReference>
<name>A0AAW4YQX2_9GAMM</name>
<dbReference type="InterPro" id="IPR000182">
    <property type="entry name" value="GNAT_dom"/>
</dbReference>
<dbReference type="PANTHER" id="PTHR43877">
    <property type="entry name" value="AMINOALKYLPHOSPHONATE N-ACETYLTRANSFERASE-RELATED-RELATED"/>
    <property type="match status" value="1"/>
</dbReference>
<dbReference type="SUPFAM" id="SSF55729">
    <property type="entry name" value="Acyl-CoA N-acyltransferases (Nat)"/>
    <property type="match status" value="1"/>
</dbReference>
<reference evidence="4" key="1">
    <citation type="submission" date="2020-05" db="EMBL/GenBank/DDBJ databases">
        <authorList>
            <person name="Wang L."/>
            <person name="Shao Z."/>
        </authorList>
    </citation>
    <scope>NUCLEOTIDE SEQUENCE</scope>
    <source>
        <strain evidence="4">MCCC 1A05776</strain>
    </source>
</reference>
<evidence type="ECO:0000313" key="5">
    <source>
        <dbReference type="Proteomes" id="UP001320178"/>
    </source>
</evidence>
<dbReference type="GO" id="GO:0016747">
    <property type="term" value="F:acyltransferase activity, transferring groups other than amino-acyl groups"/>
    <property type="evidence" value="ECO:0007669"/>
    <property type="project" value="InterPro"/>
</dbReference>
<keyword evidence="2" id="KW-0012">Acyltransferase</keyword>
<dbReference type="Proteomes" id="UP001320178">
    <property type="component" value="Unassembled WGS sequence"/>
</dbReference>
<dbReference type="InterPro" id="IPR050832">
    <property type="entry name" value="Bact_Acetyltransf"/>
</dbReference>
<reference evidence="4" key="2">
    <citation type="journal article" date="2021" name="Front. Microbiol.">
        <title>Aerobic Denitrification and Heterotrophic Sulfur Oxidation in the Genus Halomonas Revealed by Six Novel Species Characterizations and Genome-Based Analysis.</title>
        <authorList>
            <person name="Wang L."/>
            <person name="Shao Z."/>
        </authorList>
    </citation>
    <scope>NUCLEOTIDE SEQUENCE</scope>
    <source>
        <strain evidence="4">MCCC 1A05776</strain>
    </source>
</reference>
<evidence type="ECO:0000256" key="1">
    <source>
        <dbReference type="ARBA" id="ARBA00022679"/>
    </source>
</evidence>
<dbReference type="PROSITE" id="PS51186">
    <property type="entry name" value="GNAT"/>
    <property type="match status" value="1"/>
</dbReference>
<evidence type="ECO:0000256" key="2">
    <source>
        <dbReference type="ARBA" id="ARBA00023315"/>
    </source>
</evidence>
<evidence type="ECO:0000259" key="3">
    <source>
        <dbReference type="PROSITE" id="PS51186"/>
    </source>
</evidence>
<comment type="caution">
    <text evidence="4">The sequence shown here is derived from an EMBL/GenBank/DDBJ whole genome shotgun (WGS) entry which is preliminary data.</text>
</comment>
<organism evidence="4 5">
    <name type="scientific">Billgrantia desiderata</name>
    <dbReference type="NCBI Taxonomy" id="52021"/>
    <lineage>
        <taxon>Bacteria</taxon>
        <taxon>Pseudomonadati</taxon>
        <taxon>Pseudomonadota</taxon>
        <taxon>Gammaproteobacteria</taxon>
        <taxon>Oceanospirillales</taxon>
        <taxon>Halomonadaceae</taxon>
        <taxon>Billgrantia</taxon>
    </lineage>
</organism>
<evidence type="ECO:0000313" key="4">
    <source>
        <dbReference type="EMBL" id="MCE8050460.1"/>
    </source>
</evidence>
<feature type="domain" description="N-acetyltransferase" evidence="3">
    <location>
        <begin position="16"/>
        <end position="180"/>
    </location>
</feature>
<protein>
    <submittedName>
        <fullName evidence="4">GNAT family N-acetyltransferase</fullName>
    </submittedName>
</protein>
<dbReference type="Pfam" id="PF00583">
    <property type="entry name" value="Acetyltransf_1"/>
    <property type="match status" value="1"/>
</dbReference>
<dbReference type="AlphaFoldDB" id="A0AAW4YQX2"/>
<proteinExistence type="predicted"/>
<gene>
    <name evidence="4" type="ORF">HOP61_04030</name>
</gene>
<keyword evidence="1" id="KW-0808">Transferase</keyword>
<dbReference type="InterPro" id="IPR016181">
    <property type="entry name" value="Acyl_CoA_acyltransferase"/>
</dbReference>
<dbReference type="RefSeq" id="WP_234238697.1">
    <property type="nucleotide sequence ID" value="NZ_JABFTS010000001.1"/>
</dbReference>